<dbReference type="Proteomes" id="UP000235616">
    <property type="component" value="Unassembled WGS sequence"/>
</dbReference>
<dbReference type="SUPFAM" id="SSF53448">
    <property type="entry name" value="Nucleotide-diphospho-sugar transferases"/>
    <property type="match status" value="1"/>
</dbReference>
<dbReference type="EMBL" id="PNYA01000028">
    <property type="protein sequence ID" value="PMS15874.1"/>
    <property type="molecule type" value="Genomic_DNA"/>
</dbReference>
<dbReference type="InterPro" id="IPR050256">
    <property type="entry name" value="Glycosyltransferase_2"/>
</dbReference>
<dbReference type="Gene3D" id="3.90.550.10">
    <property type="entry name" value="Spore Coat Polysaccharide Biosynthesis Protein SpsA, Chain A"/>
    <property type="match status" value="1"/>
</dbReference>
<name>A0A2N7VFI3_9BURK</name>
<reference evidence="2 3" key="1">
    <citation type="submission" date="2018-01" db="EMBL/GenBank/DDBJ databases">
        <title>Whole genome analyses suggest that Burkholderia sensu lato contains two further novel genera in the rhizoxinica-symbiotica group Mycetohabitans gen. nov., and Trinickia gen. nov.: implications for the evolution of diazotrophy and nodulation in the Burkholderiaceae.</title>
        <authorList>
            <person name="Estrada-de los Santos P."/>
            <person name="Palmer M."/>
            <person name="Chavez-Ramirez B."/>
            <person name="Beukes C."/>
            <person name="Steenkamp E.T."/>
            <person name="Hirsch A.M."/>
            <person name="Manyaka P."/>
            <person name="Maluk M."/>
            <person name="Lafos M."/>
            <person name="Crook M."/>
            <person name="Gross E."/>
            <person name="Simon M.F."/>
            <person name="Bueno dos Reis Junior F."/>
            <person name="Poole P.S."/>
            <person name="Venter S.N."/>
            <person name="James E.K."/>
        </authorList>
    </citation>
    <scope>NUCLEOTIDE SEQUENCE [LARGE SCALE GENOMIC DNA]</scope>
    <source>
        <strain evidence="2 3">GIMN1.004</strain>
    </source>
</reference>
<organism evidence="2 3">
    <name type="scientific">Trinickia dabaoshanensis</name>
    <dbReference type="NCBI Taxonomy" id="564714"/>
    <lineage>
        <taxon>Bacteria</taxon>
        <taxon>Pseudomonadati</taxon>
        <taxon>Pseudomonadota</taxon>
        <taxon>Betaproteobacteria</taxon>
        <taxon>Burkholderiales</taxon>
        <taxon>Burkholderiaceae</taxon>
        <taxon>Trinickia</taxon>
    </lineage>
</organism>
<dbReference type="InterPro" id="IPR001173">
    <property type="entry name" value="Glyco_trans_2-like"/>
</dbReference>
<evidence type="ECO:0000313" key="2">
    <source>
        <dbReference type="EMBL" id="PMS15874.1"/>
    </source>
</evidence>
<dbReference type="PANTHER" id="PTHR48090">
    <property type="entry name" value="UNDECAPRENYL-PHOSPHATE 4-DEOXY-4-FORMAMIDO-L-ARABINOSE TRANSFERASE-RELATED"/>
    <property type="match status" value="1"/>
</dbReference>
<accession>A0A2N7VFI3</accession>
<feature type="domain" description="Glycosyltransferase 2-like" evidence="1">
    <location>
        <begin position="52"/>
        <end position="185"/>
    </location>
</feature>
<proteinExistence type="predicted"/>
<comment type="caution">
    <text evidence="2">The sequence shown here is derived from an EMBL/GenBank/DDBJ whole genome shotgun (WGS) entry which is preliminary data.</text>
</comment>
<dbReference type="AlphaFoldDB" id="A0A2N7VFI3"/>
<evidence type="ECO:0000313" key="3">
    <source>
        <dbReference type="Proteomes" id="UP000235616"/>
    </source>
</evidence>
<gene>
    <name evidence="2" type="ORF">C0Z18_25715</name>
</gene>
<keyword evidence="3" id="KW-1185">Reference proteome</keyword>
<dbReference type="InterPro" id="IPR029044">
    <property type="entry name" value="Nucleotide-diphossugar_trans"/>
</dbReference>
<dbReference type="Pfam" id="PF00535">
    <property type="entry name" value="Glycos_transf_2"/>
    <property type="match status" value="1"/>
</dbReference>
<dbReference type="CDD" id="cd00761">
    <property type="entry name" value="Glyco_tranf_GTA_type"/>
    <property type="match status" value="1"/>
</dbReference>
<protein>
    <recommendedName>
        <fullName evidence="1">Glycosyltransferase 2-like domain-containing protein</fullName>
    </recommendedName>
</protein>
<sequence length="387" mass="43328">MGRSAVFVRGPRRRAGCDQYLRESARRRRHLAALQSNLETRSVSDETLPLLTIAIPTFNRAGYLELNLQRLVEECKSIEQGLVEVVVSDNHSTDDTPGVVARAIAGGLPIRYIRNTIDIGSDANIAQCFNEARGHYVQIMGDDDLYVHGQLARLLERLKQDDYGVVCLRPFGYEIDPDREFPGGHGDASIFENIGDFLAAIGPLITFISACVINRRIQSEIDARQFCGSNLVQVHLVVYAALLAKRNVYLTDYILACKRANSGGYDFSEVFVERLGRILDSYRPAGLAASAIEQFETRMLKSYHPFNLLRQRIARQGDLRATYGRFAARFGGRPLFRYWVAPIITLPRPLALAWGAGATFIGRIANGDLRRGLHFAWNRLRGIGTRN</sequence>
<evidence type="ECO:0000259" key="1">
    <source>
        <dbReference type="Pfam" id="PF00535"/>
    </source>
</evidence>